<dbReference type="AlphaFoldDB" id="A0A832D372"/>
<name>A0A832D372_9BACT</name>
<accession>A0A832D372</accession>
<dbReference type="SUPFAM" id="SSF48452">
    <property type="entry name" value="TPR-like"/>
    <property type="match status" value="1"/>
</dbReference>
<reference evidence="1" key="1">
    <citation type="journal article" date="2020" name="mSystems">
        <title>Genome- and Community-Level Interaction Insights into Carbon Utilization and Element Cycling Functions of Hydrothermarchaeota in Hydrothermal Sediment.</title>
        <authorList>
            <person name="Zhou Z."/>
            <person name="Liu Y."/>
            <person name="Xu W."/>
            <person name="Pan J."/>
            <person name="Luo Z.H."/>
            <person name="Li M."/>
        </authorList>
    </citation>
    <scope>NUCLEOTIDE SEQUENCE [LARGE SCALE GENOMIC DNA]</scope>
    <source>
        <strain evidence="1">SpSt-500</strain>
    </source>
</reference>
<evidence type="ECO:0000313" key="1">
    <source>
        <dbReference type="EMBL" id="HGT48813.1"/>
    </source>
</evidence>
<proteinExistence type="predicted"/>
<comment type="caution">
    <text evidence="1">The sequence shown here is derived from an EMBL/GenBank/DDBJ whole genome shotgun (WGS) entry which is preliminary data.</text>
</comment>
<sequence length="345" mass="40257">MLVTELSVHFNKIFAAVLFLSFSVFAQSYPDKKVDDLLRKGIDKIINQNYDEAKTIFSELDNQRSDLPLGKIYLAATEIAQSYDYEIPFNHKLITNYLETAKDISKNLLEKDERNLWNKYFLALTEGYIAYYDAIRGSWLQAISTGLSSISLFEDILESDSSFHDAYIAIGTYKYWKSAKTEFLNWLPFIDDEKDLGIKLLSSAVKNSSYNYHLAVNSLIWIYIDRERYADAIELAGKALEKYPDSRIFRWGLARAYENINPQKSIKEYFNVLQSYPDTLKSNRINEVTLKHIIAQQYYKLGKSSDAKKLCEEILSIKNYSEYEKDKLESRLKRVQKLYKELNSY</sequence>
<protein>
    <submittedName>
        <fullName evidence="1">Tetratricopeptide repeat protein</fullName>
    </submittedName>
</protein>
<organism evidence="1">
    <name type="scientific">Ignavibacterium album</name>
    <dbReference type="NCBI Taxonomy" id="591197"/>
    <lineage>
        <taxon>Bacteria</taxon>
        <taxon>Pseudomonadati</taxon>
        <taxon>Ignavibacteriota</taxon>
        <taxon>Ignavibacteria</taxon>
        <taxon>Ignavibacteriales</taxon>
        <taxon>Ignavibacteriaceae</taxon>
        <taxon>Ignavibacterium</taxon>
    </lineage>
</organism>
<dbReference type="Gene3D" id="1.25.40.10">
    <property type="entry name" value="Tetratricopeptide repeat domain"/>
    <property type="match status" value="1"/>
</dbReference>
<dbReference type="EMBL" id="DSVI01000019">
    <property type="protein sequence ID" value="HGT48813.1"/>
    <property type="molecule type" value="Genomic_DNA"/>
</dbReference>
<dbReference type="InterPro" id="IPR011990">
    <property type="entry name" value="TPR-like_helical_dom_sf"/>
</dbReference>
<gene>
    <name evidence="1" type="ORF">ENS56_12305</name>
</gene>